<sequence>MKLSQDKCAVIESITTNYFKNLSKIQDIKIYSS</sequence>
<dbReference type="EMBL" id="FQVO01000015">
    <property type="protein sequence ID" value="SHF33545.1"/>
    <property type="molecule type" value="Genomic_DNA"/>
</dbReference>
<dbReference type="AlphaFoldDB" id="A0A1M5ATM3"/>
<name>A0A1M5ATM3_9FLAO</name>
<protein>
    <submittedName>
        <fullName evidence="1">Uncharacterized protein</fullName>
    </submittedName>
</protein>
<keyword evidence="2" id="KW-1185">Reference proteome</keyword>
<gene>
    <name evidence="1" type="ORF">SAMN05444408_11517</name>
</gene>
<reference evidence="2" key="1">
    <citation type="submission" date="2016-11" db="EMBL/GenBank/DDBJ databases">
        <authorList>
            <person name="Varghese N."/>
            <person name="Submissions S."/>
        </authorList>
    </citation>
    <scope>NUCLEOTIDE SEQUENCE [LARGE SCALE GENOMIC DNA]</scope>
    <source>
        <strain evidence="2">DSM 26898</strain>
    </source>
</reference>
<organism evidence="1 2">
    <name type="scientific">Chryseobacterium takakiae</name>
    <dbReference type="NCBI Taxonomy" id="1302685"/>
    <lineage>
        <taxon>Bacteria</taxon>
        <taxon>Pseudomonadati</taxon>
        <taxon>Bacteroidota</taxon>
        <taxon>Flavobacteriia</taxon>
        <taxon>Flavobacteriales</taxon>
        <taxon>Weeksellaceae</taxon>
        <taxon>Chryseobacterium group</taxon>
        <taxon>Chryseobacterium</taxon>
    </lineage>
</organism>
<evidence type="ECO:0000313" key="1">
    <source>
        <dbReference type="EMBL" id="SHF33545.1"/>
    </source>
</evidence>
<dbReference type="Proteomes" id="UP000184236">
    <property type="component" value="Unassembled WGS sequence"/>
</dbReference>
<proteinExistence type="predicted"/>
<evidence type="ECO:0000313" key="2">
    <source>
        <dbReference type="Proteomes" id="UP000184236"/>
    </source>
</evidence>
<accession>A0A1M5ATM3</accession>